<dbReference type="Proteomes" id="UP000515511">
    <property type="component" value="Chromosome"/>
</dbReference>
<dbReference type="EMBL" id="CP043641">
    <property type="protein sequence ID" value="QNE36157.1"/>
    <property type="molecule type" value="Genomic_DNA"/>
</dbReference>
<dbReference type="AlphaFoldDB" id="A0A7G6YCE2"/>
<reference evidence="2" key="1">
    <citation type="submission" date="2019-09" db="EMBL/GenBank/DDBJ databases">
        <title>Antimicrobial potential of Antarctic Bacteria.</title>
        <authorList>
            <person name="Benaud N."/>
            <person name="Edwards R.J."/>
            <person name="Ferrari B.C."/>
        </authorList>
    </citation>
    <scope>NUCLEOTIDE SEQUENCE [LARGE SCALE GENOMIC DNA]</scope>
    <source>
        <strain evidence="2">INR9</strain>
    </source>
</reference>
<protein>
    <submittedName>
        <fullName evidence="1">Uncharacterized protein</fullName>
    </submittedName>
</protein>
<sequence length="134" mass="14939">MTVSWHPVANAQPSEWVLSQGALGLPYAVVRRFAFGDPNRPDVWYRVVTWAPGSDGRELIGWCRTLEAAAAVAWDHRCAAESWRHHMAARRSDTATMAAKRPSAAELVRFYRAALAAQGVRPLRASPPRTTMER</sequence>
<dbReference type="RefSeq" id="WP_185275599.1">
    <property type="nucleotide sequence ID" value="NZ_CP043641.1"/>
</dbReference>
<gene>
    <name evidence="1" type="ORF">F1C12_14245</name>
</gene>
<proteinExistence type="predicted"/>
<name>A0A7G6YCE2_9MICO</name>
<dbReference type="KEGG" id="lse:F1C12_14245"/>
<organism evidence="1 2">
    <name type="scientific">Leifsonia shinshuensis</name>
    <dbReference type="NCBI Taxonomy" id="150026"/>
    <lineage>
        <taxon>Bacteria</taxon>
        <taxon>Bacillati</taxon>
        <taxon>Actinomycetota</taxon>
        <taxon>Actinomycetes</taxon>
        <taxon>Micrococcales</taxon>
        <taxon>Microbacteriaceae</taxon>
        <taxon>Leifsonia</taxon>
    </lineage>
</organism>
<evidence type="ECO:0000313" key="2">
    <source>
        <dbReference type="Proteomes" id="UP000515511"/>
    </source>
</evidence>
<accession>A0A7G6YCE2</accession>
<evidence type="ECO:0000313" key="1">
    <source>
        <dbReference type="EMBL" id="QNE36157.1"/>
    </source>
</evidence>